<dbReference type="Proteomes" id="UP000828390">
    <property type="component" value="Unassembled WGS sequence"/>
</dbReference>
<gene>
    <name evidence="2" type="ORF">DPMN_113121</name>
</gene>
<dbReference type="EMBL" id="JAIWYP010000004">
    <property type="protein sequence ID" value="KAH3839688.1"/>
    <property type="molecule type" value="Genomic_DNA"/>
</dbReference>
<protein>
    <submittedName>
        <fullName evidence="2">Uncharacterized protein</fullName>
    </submittedName>
</protein>
<reference evidence="2" key="2">
    <citation type="submission" date="2020-11" db="EMBL/GenBank/DDBJ databases">
        <authorList>
            <person name="McCartney M.A."/>
            <person name="Auch B."/>
            <person name="Kono T."/>
            <person name="Mallez S."/>
            <person name="Becker A."/>
            <person name="Gohl D.M."/>
            <person name="Silverstein K.A.T."/>
            <person name="Koren S."/>
            <person name="Bechman K.B."/>
            <person name="Herman A."/>
            <person name="Abrahante J.E."/>
            <person name="Garbe J."/>
        </authorList>
    </citation>
    <scope>NUCLEOTIDE SEQUENCE</scope>
    <source>
        <strain evidence="2">Duluth1</strain>
        <tissue evidence="2">Whole animal</tissue>
    </source>
</reference>
<organism evidence="2 3">
    <name type="scientific">Dreissena polymorpha</name>
    <name type="common">Zebra mussel</name>
    <name type="synonym">Mytilus polymorpha</name>
    <dbReference type="NCBI Taxonomy" id="45954"/>
    <lineage>
        <taxon>Eukaryota</taxon>
        <taxon>Metazoa</taxon>
        <taxon>Spiralia</taxon>
        <taxon>Lophotrochozoa</taxon>
        <taxon>Mollusca</taxon>
        <taxon>Bivalvia</taxon>
        <taxon>Autobranchia</taxon>
        <taxon>Heteroconchia</taxon>
        <taxon>Euheterodonta</taxon>
        <taxon>Imparidentia</taxon>
        <taxon>Neoheterodontei</taxon>
        <taxon>Myida</taxon>
        <taxon>Dreissenoidea</taxon>
        <taxon>Dreissenidae</taxon>
        <taxon>Dreissena</taxon>
    </lineage>
</organism>
<dbReference type="AlphaFoldDB" id="A0A9D4KHP5"/>
<evidence type="ECO:0000313" key="2">
    <source>
        <dbReference type="EMBL" id="KAH3839688.1"/>
    </source>
</evidence>
<evidence type="ECO:0000256" key="1">
    <source>
        <dbReference type="SAM" id="MobiDB-lite"/>
    </source>
</evidence>
<accession>A0A9D4KHP5</accession>
<reference evidence="2" key="1">
    <citation type="journal article" date="2019" name="bioRxiv">
        <title>The Genome of the Zebra Mussel, Dreissena polymorpha: A Resource for Invasive Species Research.</title>
        <authorList>
            <person name="McCartney M.A."/>
            <person name="Auch B."/>
            <person name="Kono T."/>
            <person name="Mallez S."/>
            <person name="Zhang Y."/>
            <person name="Obille A."/>
            <person name="Becker A."/>
            <person name="Abrahante J.E."/>
            <person name="Garbe J."/>
            <person name="Badalamenti J.P."/>
            <person name="Herman A."/>
            <person name="Mangelson H."/>
            <person name="Liachko I."/>
            <person name="Sullivan S."/>
            <person name="Sone E.D."/>
            <person name="Koren S."/>
            <person name="Silverstein K.A.T."/>
            <person name="Beckman K.B."/>
            <person name="Gohl D.M."/>
        </authorList>
    </citation>
    <scope>NUCLEOTIDE SEQUENCE</scope>
    <source>
        <strain evidence="2">Duluth1</strain>
        <tissue evidence="2">Whole animal</tissue>
    </source>
</reference>
<proteinExistence type="predicted"/>
<evidence type="ECO:0000313" key="3">
    <source>
        <dbReference type="Proteomes" id="UP000828390"/>
    </source>
</evidence>
<feature type="compositionally biased region" description="Basic and acidic residues" evidence="1">
    <location>
        <begin position="31"/>
        <end position="43"/>
    </location>
</feature>
<feature type="region of interest" description="Disordered" evidence="1">
    <location>
        <begin position="1"/>
        <end position="43"/>
    </location>
</feature>
<comment type="caution">
    <text evidence="2">The sequence shown here is derived from an EMBL/GenBank/DDBJ whole genome shotgun (WGS) entry which is preliminary data.</text>
</comment>
<name>A0A9D4KHP5_DREPO</name>
<sequence>MFVDKSVSDNDVEWTQDKEIQDAEENSVETTDTRFPKPPKRKIDEKDDRVQKVKILKSVFLSCVCCFAFEPHRRENKESRLFYLTPFGFRSNSHPPIKLNKYGINKNAIVDLRSILVFAE</sequence>
<keyword evidence="3" id="KW-1185">Reference proteome</keyword>